<comment type="caution">
    <text evidence="1">The sequence shown here is derived from an EMBL/GenBank/DDBJ whole genome shotgun (WGS) entry which is preliminary data.</text>
</comment>
<keyword evidence="2" id="KW-1185">Reference proteome</keyword>
<evidence type="ECO:0000313" key="1">
    <source>
        <dbReference type="EMBL" id="KAJ0406560.1"/>
    </source>
</evidence>
<dbReference type="Proteomes" id="UP001209570">
    <property type="component" value="Unassembled WGS sequence"/>
</dbReference>
<proteinExistence type="predicted"/>
<evidence type="ECO:0000313" key="2">
    <source>
        <dbReference type="Proteomes" id="UP001209570"/>
    </source>
</evidence>
<name>A0AAD5LR19_PYTIN</name>
<organism evidence="1 2">
    <name type="scientific">Pythium insidiosum</name>
    <name type="common">Pythiosis disease agent</name>
    <dbReference type="NCBI Taxonomy" id="114742"/>
    <lineage>
        <taxon>Eukaryota</taxon>
        <taxon>Sar</taxon>
        <taxon>Stramenopiles</taxon>
        <taxon>Oomycota</taxon>
        <taxon>Peronosporomycetes</taxon>
        <taxon>Pythiales</taxon>
        <taxon>Pythiaceae</taxon>
        <taxon>Pythium</taxon>
    </lineage>
</organism>
<gene>
    <name evidence="1" type="ORF">P43SY_004449</name>
</gene>
<dbReference type="AlphaFoldDB" id="A0AAD5LR19"/>
<dbReference type="EMBL" id="JAKCXM010000031">
    <property type="protein sequence ID" value="KAJ0406560.1"/>
    <property type="molecule type" value="Genomic_DNA"/>
</dbReference>
<protein>
    <submittedName>
        <fullName evidence="1">Uncharacterized protein</fullName>
    </submittedName>
</protein>
<sequence>MTAILRDAPPTKIPQLTPVETRPLRHRGSANSYGFLKSIERIHISDVEIHNGVAYYVIDVYVNKSQIPTIREMRRAKLASANAGKVPQSNKTIRYQRTPDFQVLHRALTPVSPMLPEKYNDRSRALMALKRVESVAVRGAVERDGRWFHVIDVFFALAQSHIPSRESMTRSPCVRGDVQVLRRYSEFGNLRHEIHNPAC</sequence>
<accession>A0AAD5LR19</accession>
<reference evidence="1" key="1">
    <citation type="submission" date="2021-12" db="EMBL/GenBank/DDBJ databases">
        <title>Prjna785345.</title>
        <authorList>
            <person name="Rujirawat T."/>
            <person name="Krajaejun T."/>
        </authorList>
    </citation>
    <scope>NUCLEOTIDE SEQUENCE</scope>
    <source>
        <strain evidence="1">Pi057C3</strain>
    </source>
</reference>